<evidence type="ECO:0008006" key="5">
    <source>
        <dbReference type="Google" id="ProtNLM"/>
    </source>
</evidence>
<evidence type="ECO:0000313" key="4">
    <source>
        <dbReference type="Proteomes" id="UP001085076"/>
    </source>
</evidence>
<dbReference type="NCBIfam" id="TIGR00756">
    <property type="entry name" value="PPR"/>
    <property type="match status" value="1"/>
</dbReference>
<dbReference type="InterPro" id="IPR002885">
    <property type="entry name" value="PPR_rpt"/>
</dbReference>
<gene>
    <name evidence="3" type="ORF">J5N97_029030</name>
</gene>
<keyword evidence="4" id="KW-1185">Reference proteome</keyword>
<dbReference type="EMBL" id="JAGGNH010000009">
    <property type="protein sequence ID" value="KAJ0963908.1"/>
    <property type="molecule type" value="Genomic_DNA"/>
</dbReference>
<dbReference type="Pfam" id="PF01535">
    <property type="entry name" value="PPR"/>
    <property type="match status" value="2"/>
</dbReference>
<keyword evidence="1" id="KW-0677">Repeat</keyword>
<dbReference type="InterPro" id="IPR011990">
    <property type="entry name" value="TPR-like_helical_dom_sf"/>
</dbReference>
<reference evidence="3" key="2">
    <citation type="journal article" date="2022" name="Hortic Res">
        <title>The genome of Dioscorea zingiberensis sheds light on the biosynthesis, origin and evolution of the medicinally important diosgenin saponins.</title>
        <authorList>
            <person name="Li Y."/>
            <person name="Tan C."/>
            <person name="Li Z."/>
            <person name="Guo J."/>
            <person name="Li S."/>
            <person name="Chen X."/>
            <person name="Wang C."/>
            <person name="Dai X."/>
            <person name="Yang H."/>
            <person name="Song W."/>
            <person name="Hou L."/>
            <person name="Xu J."/>
            <person name="Tong Z."/>
            <person name="Xu A."/>
            <person name="Yuan X."/>
            <person name="Wang W."/>
            <person name="Yang Q."/>
            <person name="Chen L."/>
            <person name="Sun Z."/>
            <person name="Wang K."/>
            <person name="Pan B."/>
            <person name="Chen J."/>
            <person name="Bao Y."/>
            <person name="Liu F."/>
            <person name="Qi X."/>
            <person name="Gang D.R."/>
            <person name="Wen J."/>
            <person name="Li J."/>
        </authorList>
    </citation>
    <scope>NUCLEOTIDE SEQUENCE</scope>
    <source>
        <strain evidence="3">Dzin_1.0</strain>
    </source>
</reference>
<dbReference type="PROSITE" id="PS51375">
    <property type="entry name" value="PPR"/>
    <property type="match status" value="1"/>
</dbReference>
<dbReference type="Gene3D" id="1.25.40.10">
    <property type="entry name" value="Tetratricopeptide repeat domain"/>
    <property type="match status" value="1"/>
</dbReference>
<evidence type="ECO:0000256" key="2">
    <source>
        <dbReference type="PROSITE-ProRule" id="PRU00708"/>
    </source>
</evidence>
<dbReference type="PANTHER" id="PTHR47926">
    <property type="entry name" value="PENTATRICOPEPTIDE REPEAT-CONTAINING PROTEIN"/>
    <property type="match status" value="1"/>
</dbReference>
<accession>A0A9D5C0H9</accession>
<organism evidence="3 4">
    <name type="scientific">Dioscorea zingiberensis</name>
    <dbReference type="NCBI Taxonomy" id="325984"/>
    <lineage>
        <taxon>Eukaryota</taxon>
        <taxon>Viridiplantae</taxon>
        <taxon>Streptophyta</taxon>
        <taxon>Embryophyta</taxon>
        <taxon>Tracheophyta</taxon>
        <taxon>Spermatophyta</taxon>
        <taxon>Magnoliopsida</taxon>
        <taxon>Liliopsida</taxon>
        <taxon>Dioscoreales</taxon>
        <taxon>Dioscoreaceae</taxon>
        <taxon>Dioscorea</taxon>
    </lineage>
</organism>
<proteinExistence type="predicted"/>
<dbReference type="OrthoDB" id="1928216at2759"/>
<dbReference type="Proteomes" id="UP001085076">
    <property type="component" value="Miscellaneous, Linkage group lg09"/>
</dbReference>
<sequence length="229" mass="25872">MKNEGVVTIATVLKAAGMVGNVLFGRWSHGFYLESERVEWDVYLGSVLVDMYAKCHSCDDAKKMFEQMSFRNVVTWSALIVGYVHCGRFNDAILVFQDMFVERFILNQVTGCRSNSEWYFSPLIEATDNWKASVARSGMGDNTSTLNDSEEATNIAPMYPQVYVSQSDAYMTMEKENAAEKAQSNALTIIPSIHRSKSLFQANNSMHSQQNLTLSRRLVSQHFKRSSSQ</sequence>
<feature type="repeat" description="PPR" evidence="2">
    <location>
        <begin position="72"/>
        <end position="106"/>
    </location>
</feature>
<evidence type="ECO:0000313" key="3">
    <source>
        <dbReference type="EMBL" id="KAJ0963908.1"/>
    </source>
</evidence>
<dbReference type="GO" id="GO:0009451">
    <property type="term" value="P:RNA modification"/>
    <property type="evidence" value="ECO:0007669"/>
    <property type="project" value="InterPro"/>
</dbReference>
<name>A0A9D5C0H9_9LILI</name>
<reference evidence="3" key="1">
    <citation type="submission" date="2021-03" db="EMBL/GenBank/DDBJ databases">
        <authorList>
            <person name="Li Z."/>
            <person name="Yang C."/>
        </authorList>
    </citation>
    <scope>NUCLEOTIDE SEQUENCE</scope>
    <source>
        <strain evidence="3">Dzin_1.0</strain>
        <tissue evidence="3">Leaf</tissue>
    </source>
</reference>
<dbReference type="AlphaFoldDB" id="A0A9D5C0H9"/>
<comment type="caution">
    <text evidence="3">The sequence shown here is derived from an EMBL/GenBank/DDBJ whole genome shotgun (WGS) entry which is preliminary data.</text>
</comment>
<dbReference type="GO" id="GO:0003723">
    <property type="term" value="F:RNA binding"/>
    <property type="evidence" value="ECO:0007669"/>
    <property type="project" value="InterPro"/>
</dbReference>
<protein>
    <recommendedName>
        <fullName evidence="5">Pentatricopeptide repeat-containing protein</fullName>
    </recommendedName>
</protein>
<dbReference type="InterPro" id="IPR046960">
    <property type="entry name" value="PPR_At4g14850-like_plant"/>
</dbReference>
<evidence type="ECO:0000256" key="1">
    <source>
        <dbReference type="ARBA" id="ARBA00022737"/>
    </source>
</evidence>